<dbReference type="Gene3D" id="3.40.250.10">
    <property type="entry name" value="Rhodanese-like domain"/>
    <property type="match status" value="1"/>
</dbReference>
<keyword evidence="3" id="KW-1185">Reference proteome</keyword>
<dbReference type="EMBL" id="QRUP01000023">
    <property type="protein sequence ID" value="RGR69584.1"/>
    <property type="molecule type" value="Genomic_DNA"/>
</dbReference>
<evidence type="ECO:0000256" key="1">
    <source>
        <dbReference type="SAM" id="SignalP"/>
    </source>
</evidence>
<feature type="signal peptide" evidence="1">
    <location>
        <begin position="1"/>
        <end position="20"/>
    </location>
</feature>
<keyword evidence="1" id="KW-0732">Signal</keyword>
<dbReference type="GeneID" id="83016690"/>
<dbReference type="SUPFAM" id="SSF52821">
    <property type="entry name" value="Rhodanese/Cell cycle control phosphatase"/>
    <property type="match status" value="1"/>
</dbReference>
<organism evidence="2 3">
    <name type="scientific">Holdemania filiformis</name>
    <dbReference type="NCBI Taxonomy" id="61171"/>
    <lineage>
        <taxon>Bacteria</taxon>
        <taxon>Bacillati</taxon>
        <taxon>Bacillota</taxon>
        <taxon>Erysipelotrichia</taxon>
        <taxon>Erysipelotrichales</taxon>
        <taxon>Erysipelotrichaceae</taxon>
        <taxon>Holdemania</taxon>
    </lineage>
</organism>
<accession>A0A412FN74</accession>
<evidence type="ECO:0000313" key="2">
    <source>
        <dbReference type="EMBL" id="RGR69584.1"/>
    </source>
</evidence>
<dbReference type="PROSITE" id="PS51257">
    <property type="entry name" value="PROKAR_LIPOPROTEIN"/>
    <property type="match status" value="1"/>
</dbReference>
<dbReference type="InterPro" id="IPR036873">
    <property type="entry name" value="Rhodanese-like_dom_sf"/>
</dbReference>
<protein>
    <recommendedName>
        <fullName evidence="4">Rhodanese domain-containing protein</fullName>
    </recommendedName>
</protein>
<dbReference type="RefSeq" id="WP_006058186.1">
    <property type="nucleotide sequence ID" value="NZ_CABJCV010000023.1"/>
</dbReference>
<dbReference type="Proteomes" id="UP000284178">
    <property type="component" value="Unassembled WGS sequence"/>
</dbReference>
<comment type="caution">
    <text evidence="2">The sequence shown here is derived from an EMBL/GenBank/DDBJ whole genome shotgun (WGS) entry which is preliminary data.</text>
</comment>
<evidence type="ECO:0000313" key="3">
    <source>
        <dbReference type="Proteomes" id="UP000284178"/>
    </source>
</evidence>
<gene>
    <name evidence="2" type="ORF">DWY25_14905</name>
</gene>
<name>A0A412FN74_9FIRM</name>
<feature type="chain" id="PRO_5039077996" description="Rhodanese domain-containing protein" evidence="1">
    <location>
        <begin position="21"/>
        <end position="227"/>
    </location>
</feature>
<sequence length="227" mass="24885">MKNRILLSVLCVLLIGGCAAQPQTPPASDDLPAPSALPEKTIPQSALMSESPISPTNLDDYLFLDDVLYFDLRSPAQLAEEGSVAGFVNVPFYGVLVDYQRGDNVLYRMTKVRDDSGKVIAQMGDVGSFFPNYEESESLVRDLFPQDQPIVFISTAGVEAAYTICLLEQLGYDGSQLYNAGTFSNGMGNIIAYKDYPEAKYHVPGTNVYTIASQFIWNESLTPILDE</sequence>
<reference evidence="2 3" key="1">
    <citation type="submission" date="2018-08" db="EMBL/GenBank/DDBJ databases">
        <title>A genome reference for cultivated species of the human gut microbiota.</title>
        <authorList>
            <person name="Zou Y."/>
            <person name="Xue W."/>
            <person name="Luo G."/>
        </authorList>
    </citation>
    <scope>NUCLEOTIDE SEQUENCE [LARGE SCALE GENOMIC DNA]</scope>
    <source>
        <strain evidence="2 3">AF24-29</strain>
    </source>
</reference>
<evidence type="ECO:0008006" key="4">
    <source>
        <dbReference type="Google" id="ProtNLM"/>
    </source>
</evidence>
<dbReference type="AlphaFoldDB" id="A0A412FN74"/>
<proteinExistence type="predicted"/>